<feature type="domain" description="QsdR TetR regulatory C-terminal" evidence="1">
    <location>
        <begin position="82"/>
        <end position="185"/>
    </location>
</feature>
<name>I0H9G2_ACTM4</name>
<reference evidence="2 3" key="1">
    <citation type="submission" date="2012-02" db="EMBL/GenBank/DDBJ databases">
        <title>Complete genome sequence of Actinoplanes missouriensis 431 (= NBRC 102363).</title>
        <authorList>
            <person name="Ohnishi Y."/>
            <person name="Ishikawa J."/>
            <person name="Sekine M."/>
            <person name="Hosoyama A."/>
            <person name="Harada T."/>
            <person name="Narita H."/>
            <person name="Hata T."/>
            <person name="Konno Y."/>
            <person name="Tutikane K."/>
            <person name="Fujita N."/>
            <person name="Horinouchi S."/>
            <person name="Hayakawa M."/>
        </authorList>
    </citation>
    <scope>NUCLEOTIDE SEQUENCE [LARGE SCALE GENOMIC DNA]</scope>
    <source>
        <strain evidence="3">ATCC 14538 / DSM 43046 / CBS 188.64 / JCM 3121 / NBRC 102363 / NCIMB 12654 / NRRL B-3342 / UNCC 431</strain>
    </source>
</reference>
<dbReference type="Proteomes" id="UP000007882">
    <property type="component" value="Chromosome"/>
</dbReference>
<accession>I0H9G2</accession>
<dbReference type="PATRIC" id="fig|512565.3.peg.4417"/>
<sequence>MNGTVLSVNGRRVVSDDEVIRAACHFFLRHGTIDMDGLAAAMCISRATLYRVTHGRDRLLSDVLWRLGDRMLGEARRRRTRSGVDGAIEVTHLFAEQLLASEPFRRFLAAEPDAASRILLTHTGRLTERVVVTQQEIFHEVGLDAASADTAYLYVRIIESALYAELVAGRSADLGVAEQAARTLLLAAC</sequence>
<dbReference type="EMBL" id="AP012319">
    <property type="protein sequence ID" value="BAL89649.1"/>
    <property type="molecule type" value="Genomic_DNA"/>
</dbReference>
<dbReference type="STRING" id="512565.AMIS_44290"/>
<dbReference type="Gene3D" id="1.10.357.10">
    <property type="entry name" value="Tetracycline Repressor, domain 2"/>
    <property type="match status" value="1"/>
</dbReference>
<dbReference type="SUPFAM" id="SSF46689">
    <property type="entry name" value="Homeodomain-like"/>
    <property type="match status" value="1"/>
</dbReference>
<dbReference type="InterPro" id="IPR009057">
    <property type="entry name" value="Homeodomain-like_sf"/>
</dbReference>
<dbReference type="InterPro" id="IPR041485">
    <property type="entry name" value="TetR_C_36"/>
</dbReference>
<dbReference type="HOGENOM" id="CLU_097446_1_0_11"/>
<dbReference type="AlphaFoldDB" id="I0H9G2"/>
<evidence type="ECO:0000313" key="2">
    <source>
        <dbReference type="EMBL" id="BAL89649.1"/>
    </source>
</evidence>
<gene>
    <name evidence="2" type="ordered locus">AMIS_44290</name>
</gene>
<dbReference type="KEGG" id="ams:AMIS_44290"/>
<keyword evidence="3" id="KW-1185">Reference proteome</keyword>
<evidence type="ECO:0000313" key="3">
    <source>
        <dbReference type="Proteomes" id="UP000007882"/>
    </source>
</evidence>
<evidence type="ECO:0000259" key="1">
    <source>
        <dbReference type="Pfam" id="PF18598"/>
    </source>
</evidence>
<dbReference type="Pfam" id="PF18598">
    <property type="entry name" value="TetR_C_36"/>
    <property type="match status" value="1"/>
</dbReference>
<protein>
    <recommendedName>
        <fullName evidence="1">QsdR TetR regulatory C-terminal domain-containing protein</fullName>
    </recommendedName>
</protein>
<dbReference type="eggNOG" id="COG1309">
    <property type="taxonomic scope" value="Bacteria"/>
</dbReference>
<proteinExistence type="predicted"/>
<organism evidence="2 3">
    <name type="scientific">Actinoplanes missouriensis (strain ATCC 14538 / DSM 43046 / CBS 188.64 / JCM 3121 / NBRC 102363 / NCIMB 12654 / NRRL B-3342 / UNCC 431)</name>
    <dbReference type="NCBI Taxonomy" id="512565"/>
    <lineage>
        <taxon>Bacteria</taxon>
        <taxon>Bacillati</taxon>
        <taxon>Actinomycetota</taxon>
        <taxon>Actinomycetes</taxon>
        <taxon>Micromonosporales</taxon>
        <taxon>Micromonosporaceae</taxon>
        <taxon>Actinoplanes</taxon>
    </lineage>
</organism>